<name>A0A849BNB1_9ACTN</name>
<proteinExistence type="inferred from homology"/>
<feature type="domain" description="FAD dependent oxidoreductase" evidence="6">
    <location>
        <begin position="18"/>
        <end position="348"/>
    </location>
</feature>
<reference evidence="8 9" key="1">
    <citation type="submission" date="2020-05" db="EMBL/GenBank/DDBJ databases">
        <title>MicrobeNet Type strains.</title>
        <authorList>
            <person name="Nicholson A.C."/>
        </authorList>
    </citation>
    <scope>NUCLEOTIDE SEQUENCE [LARGE SCALE GENOMIC DNA]</scope>
    <source>
        <strain evidence="8 9">JCM 14547</strain>
    </source>
</reference>
<dbReference type="Gene3D" id="3.50.50.60">
    <property type="entry name" value="FAD/NAD(P)-binding domain"/>
    <property type="match status" value="2"/>
</dbReference>
<protein>
    <submittedName>
        <fullName evidence="8">GMC family oxidoreductase</fullName>
    </submittedName>
</protein>
<organism evidence="8 9">
    <name type="scientific">Pseudokineococcus marinus</name>
    <dbReference type="NCBI Taxonomy" id="351215"/>
    <lineage>
        <taxon>Bacteria</taxon>
        <taxon>Bacillati</taxon>
        <taxon>Actinomycetota</taxon>
        <taxon>Actinomycetes</taxon>
        <taxon>Kineosporiales</taxon>
        <taxon>Kineosporiaceae</taxon>
        <taxon>Pseudokineococcus</taxon>
    </lineage>
</organism>
<evidence type="ECO:0000313" key="9">
    <source>
        <dbReference type="Proteomes" id="UP000555552"/>
    </source>
</evidence>
<evidence type="ECO:0000256" key="5">
    <source>
        <dbReference type="ARBA" id="ARBA00023002"/>
    </source>
</evidence>
<evidence type="ECO:0000256" key="1">
    <source>
        <dbReference type="ARBA" id="ARBA00001974"/>
    </source>
</evidence>
<dbReference type="SUPFAM" id="SSF51905">
    <property type="entry name" value="FAD/NAD(P)-binding domain"/>
    <property type="match status" value="1"/>
</dbReference>
<evidence type="ECO:0000259" key="6">
    <source>
        <dbReference type="Pfam" id="PF01266"/>
    </source>
</evidence>
<dbReference type="Pfam" id="PF05199">
    <property type="entry name" value="GMC_oxred_C"/>
    <property type="match status" value="1"/>
</dbReference>
<sequence length="529" mass="57129">MLTDLRTAPLPADAGDAVVVVGSGAAGIALATTLGAAGRRVLLLESGGDVADATAIGRGDALNGGVADALPFNGLGEGRARVLGGTTQLWHGQCMRLHEIDVAPRPWVARSGWPLSLAELGPWYERAEEWLDVSGRGYGPDRWSEHPGLPPLAWDGDHLLHDFTEYMRQPYLGTEHRAALAASSHVEVLLHATVARVRTSDGAATGLEVVLPDGTRRELAAREVVLAAGSIENARLLQLSDADGVGLGEGREHTGRHLQDHPIIRTAEVLPRDFRVLQDRYVVLRRDGRRLFPKVRLAPRAQEEHGLLDATAVFVHEHAHPGLEASRRLLQAARRRTAPPHLLREVATAATAAPAVARTAYRRLARGMAIGERPSHVWLQLWVEQAPQPDRRVRLAEEVDAHGLPRARVTWTCDDLELETTRRLTRWVADDLRRLGVAEVRELPSMADDAAWRSTVTDAAHPAGTTRMALDPADGVVGTDLEVHGVRGLSVVGGSVFPTSGYANPTLTIVALALRLAARLEGREAVRGA</sequence>
<dbReference type="InterPro" id="IPR006076">
    <property type="entry name" value="FAD-dep_OxRdtase"/>
</dbReference>
<dbReference type="EMBL" id="JABEMA010000464">
    <property type="protein sequence ID" value="NNH24690.1"/>
    <property type="molecule type" value="Genomic_DNA"/>
</dbReference>
<dbReference type="Proteomes" id="UP000555552">
    <property type="component" value="Unassembled WGS sequence"/>
</dbReference>
<evidence type="ECO:0000313" key="8">
    <source>
        <dbReference type="EMBL" id="NNH24690.1"/>
    </source>
</evidence>
<dbReference type="PANTHER" id="PTHR42784:SF1">
    <property type="entry name" value="PYRANOSE 2-OXIDASE"/>
    <property type="match status" value="1"/>
</dbReference>
<keyword evidence="9" id="KW-1185">Reference proteome</keyword>
<comment type="caution">
    <text evidence="8">The sequence shown here is derived from an EMBL/GenBank/DDBJ whole genome shotgun (WGS) entry which is preliminary data.</text>
</comment>
<dbReference type="GO" id="GO:0016614">
    <property type="term" value="F:oxidoreductase activity, acting on CH-OH group of donors"/>
    <property type="evidence" value="ECO:0007669"/>
    <property type="project" value="InterPro"/>
</dbReference>
<keyword evidence="4" id="KW-0274">FAD</keyword>
<accession>A0A849BNB1</accession>
<evidence type="ECO:0000259" key="7">
    <source>
        <dbReference type="Pfam" id="PF05199"/>
    </source>
</evidence>
<comment type="cofactor">
    <cofactor evidence="1">
        <name>FAD</name>
        <dbReference type="ChEBI" id="CHEBI:57692"/>
    </cofactor>
</comment>
<dbReference type="InterPro" id="IPR007867">
    <property type="entry name" value="GMC_OxRtase_C"/>
</dbReference>
<keyword evidence="3" id="KW-0285">Flavoprotein</keyword>
<evidence type="ECO:0000256" key="2">
    <source>
        <dbReference type="ARBA" id="ARBA00010790"/>
    </source>
</evidence>
<gene>
    <name evidence="8" type="ORF">HLB09_16670</name>
</gene>
<dbReference type="AlphaFoldDB" id="A0A849BNB1"/>
<feature type="domain" description="Glucose-methanol-choline oxidoreductase C-terminal" evidence="7">
    <location>
        <begin position="387"/>
        <end position="513"/>
    </location>
</feature>
<dbReference type="InterPro" id="IPR036188">
    <property type="entry name" value="FAD/NAD-bd_sf"/>
</dbReference>
<evidence type="ECO:0000256" key="3">
    <source>
        <dbReference type="ARBA" id="ARBA00022630"/>
    </source>
</evidence>
<dbReference type="Pfam" id="PF01266">
    <property type="entry name" value="DAO"/>
    <property type="match status" value="1"/>
</dbReference>
<dbReference type="PANTHER" id="PTHR42784">
    <property type="entry name" value="PYRANOSE 2-OXIDASE"/>
    <property type="match status" value="1"/>
</dbReference>
<keyword evidence="5" id="KW-0560">Oxidoreductase</keyword>
<comment type="similarity">
    <text evidence="2">Belongs to the GMC oxidoreductase family.</text>
</comment>
<evidence type="ECO:0000256" key="4">
    <source>
        <dbReference type="ARBA" id="ARBA00022827"/>
    </source>
</evidence>
<dbReference type="InterPro" id="IPR051473">
    <property type="entry name" value="P2Ox-like"/>
</dbReference>
<dbReference type="RefSeq" id="WP_171204408.1">
    <property type="nucleotide sequence ID" value="NZ_BAAANP010000025.1"/>
</dbReference>